<feature type="transmembrane region" description="Helical" evidence="1">
    <location>
        <begin position="87"/>
        <end position="111"/>
    </location>
</feature>
<keyword evidence="3" id="KW-0418">Kinase</keyword>
<dbReference type="Gene3D" id="3.30.565.10">
    <property type="entry name" value="Histidine kinase-like ATPase, C-terminal domain"/>
    <property type="match status" value="1"/>
</dbReference>
<keyword evidence="1" id="KW-1133">Transmembrane helix</keyword>
<evidence type="ECO:0000313" key="3">
    <source>
        <dbReference type="EMBL" id="ABM58031.1"/>
    </source>
</evidence>
<dbReference type="GO" id="GO:0000155">
    <property type="term" value="F:phosphorelay sensor kinase activity"/>
    <property type="evidence" value="ECO:0007669"/>
    <property type="project" value="InterPro"/>
</dbReference>
<name>A1WK74_VEREI</name>
<protein>
    <submittedName>
        <fullName evidence="3">Signal transduction histidine kinase, LytS</fullName>
    </submittedName>
</protein>
<dbReference type="KEGG" id="vei:Veis_2283"/>
<dbReference type="RefSeq" id="WP_011810034.1">
    <property type="nucleotide sequence ID" value="NC_008786.1"/>
</dbReference>
<proteinExistence type="predicted"/>
<dbReference type="AlphaFoldDB" id="A1WK74"/>
<dbReference type="OrthoDB" id="2514702at2"/>
<organism evidence="3 4">
    <name type="scientific">Verminephrobacter eiseniae (strain EF01-2)</name>
    <dbReference type="NCBI Taxonomy" id="391735"/>
    <lineage>
        <taxon>Bacteria</taxon>
        <taxon>Pseudomonadati</taxon>
        <taxon>Pseudomonadota</taxon>
        <taxon>Betaproteobacteria</taxon>
        <taxon>Burkholderiales</taxon>
        <taxon>Comamonadaceae</taxon>
        <taxon>Verminephrobacter</taxon>
    </lineage>
</organism>
<dbReference type="Proteomes" id="UP000000374">
    <property type="component" value="Chromosome"/>
</dbReference>
<accession>A1WK74</accession>
<dbReference type="GeneID" id="76460846"/>
<keyword evidence="1" id="KW-0472">Membrane</keyword>
<dbReference type="eggNOG" id="COG2972">
    <property type="taxonomic scope" value="Bacteria"/>
</dbReference>
<dbReference type="GO" id="GO:0016020">
    <property type="term" value="C:membrane"/>
    <property type="evidence" value="ECO:0007669"/>
    <property type="project" value="InterPro"/>
</dbReference>
<dbReference type="HOGENOM" id="CLU_020473_1_1_4"/>
<dbReference type="InterPro" id="IPR036890">
    <property type="entry name" value="HATPase_C_sf"/>
</dbReference>
<keyword evidence="1" id="KW-0812">Transmembrane</keyword>
<dbReference type="SMART" id="SM00387">
    <property type="entry name" value="HATPase_c"/>
    <property type="match status" value="1"/>
</dbReference>
<evidence type="ECO:0000313" key="4">
    <source>
        <dbReference type="Proteomes" id="UP000000374"/>
    </source>
</evidence>
<dbReference type="InterPro" id="IPR010559">
    <property type="entry name" value="Sig_transdc_His_kin_internal"/>
</dbReference>
<dbReference type="InterPro" id="IPR050640">
    <property type="entry name" value="Bact_2-comp_sensor_kinase"/>
</dbReference>
<keyword evidence="3" id="KW-0808">Transferase</keyword>
<dbReference type="SUPFAM" id="SSF55874">
    <property type="entry name" value="ATPase domain of HSP90 chaperone/DNA topoisomerase II/histidine kinase"/>
    <property type="match status" value="1"/>
</dbReference>
<feature type="domain" description="Histidine kinase" evidence="2">
    <location>
        <begin position="264"/>
        <end position="361"/>
    </location>
</feature>
<evidence type="ECO:0000256" key="1">
    <source>
        <dbReference type="SAM" id="Phobius"/>
    </source>
</evidence>
<dbReference type="EMBL" id="CP000542">
    <property type="protein sequence ID" value="ABM58031.1"/>
    <property type="molecule type" value="Genomic_DNA"/>
</dbReference>
<dbReference type="Pfam" id="PF02518">
    <property type="entry name" value="HATPase_c"/>
    <property type="match status" value="1"/>
</dbReference>
<dbReference type="PANTHER" id="PTHR34220:SF9">
    <property type="entry name" value="SIGNAL TRANSDUCTION HISTIDINE KINASE INTERNAL REGION DOMAIN-CONTAINING PROTEIN"/>
    <property type="match status" value="1"/>
</dbReference>
<dbReference type="STRING" id="391735.Veis_2283"/>
<dbReference type="PROSITE" id="PS50109">
    <property type="entry name" value="HIS_KIN"/>
    <property type="match status" value="1"/>
</dbReference>
<evidence type="ECO:0000259" key="2">
    <source>
        <dbReference type="PROSITE" id="PS50109"/>
    </source>
</evidence>
<gene>
    <name evidence="3" type="ordered locus">Veis_2283</name>
</gene>
<feature type="transmembrane region" description="Helical" evidence="1">
    <location>
        <begin position="123"/>
        <end position="144"/>
    </location>
</feature>
<dbReference type="PANTHER" id="PTHR34220">
    <property type="entry name" value="SENSOR HISTIDINE KINASE YPDA"/>
    <property type="match status" value="1"/>
</dbReference>
<keyword evidence="4" id="KW-1185">Reference proteome</keyword>
<dbReference type="InterPro" id="IPR005467">
    <property type="entry name" value="His_kinase_dom"/>
</dbReference>
<reference evidence="4" key="1">
    <citation type="submission" date="2006-12" db="EMBL/GenBank/DDBJ databases">
        <title>Complete sequence of chromosome 1 of Verminephrobacter eiseniae EF01-2.</title>
        <authorList>
            <person name="Copeland A."/>
            <person name="Lucas S."/>
            <person name="Lapidus A."/>
            <person name="Barry K."/>
            <person name="Detter J.C."/>
            <person name="Glavina del Rio T."/>
            <person name="Dalin E."/>
            <person name="Tice H."/>
            <person name="Pitluck S."/>
            <person name="Chertkov O."/>
            <person name="Brettin T."/>
            <person name="Bruce D."/>
            <person name="Han C."/>
            <person name="Tapia R."/>
            <person name="Gilna P."/>
            <person name="Schmutz J."/>
            <person name="Larimer F."/>
            <person name="Land M."/>
            <person name="Hauser L."/>
            <person name="Kyrpides N."/>
            <person name="Kim E."/>
            <person name="Stahl D."/>
            <person name="Richardson P."/>
        </authorList>
    </citation>
    <scope>NUCLEOTIDE SEQUENCE [LARGE SCALE GENOMIC DNA]</scope>
    <source>
        <strain evidence="4">EF01-2</strain>
    </source>
</reference>
<sequence>MSAALHDRDGAWRRATPIDWLDKLRNLLRTMAFCLVIAAIQCAFQPDWPYDIPLRYSLAIGTLCWALIDFGRHLFRPNPDTGWPAGIPGLVLPALGIILGYLGGNLLAAWWCGFSSWAPGGGAQLRISIGITLLASFAVIYFFYSGSKHTRLHARMDEARGQAAEAQLRLLQTQLEPHMLFNTLANLRMLIGTDPARAQQMIDRMIDYLRATLSASRSTEHPLATEFERLRDYLELMAMRMGPRMAYTLTLPEALRAVPVPTLLLQPLVENAIRHGLEPQVAGGRISVRAGTRPGAHGPLLVIEVHDTGAGLPPAPPPGQRFGLSQVRERLASLHGSAGTLDVQTPSAGGTCACVTFPLRPAP</sequence>
<dbReference type="InterPro" id="IPR003594">
    <property type="entry name" value="HATPase_dom"/>
</dbReference>
<dbReference type="Pfam" id="PF06580">
    <property type="entry name" value="His_kinase"/>
    <property type="match status" value="1"/>
</dbReference>